<keyword evidence="2" id="KW-1185">Reference proteome</keyword>
<evidence type="ECO:0008006" key="3">
    <source>
        <dbReference type="Google" id="ProtNLM"/>
    </source>
</evidence>
<accession>A0A1H3FGW3</accession>
<sequence length="137" mass="14110">MTVAGPVTEDERMTLKAAAFGAVFLVSNADPGLLPMVRESFAAADAFAGSTGLVNEVLTTGRPPRLAERGPAELEAEVLPALRRAVEILRAKAPHEVDNYQDTVLGAALRAAAAEGGVNAAEAATVSKVRAALGRCD</sequence>
<name>A0A1H3FGW3_9ACTN</name>
<organism evidence="1 2">
    <name type="scientific">Micromonospora pattaloongensis</name>
    <dbReference type="NCBI Taxonomy" id="405436"/>
    <lineage>
        <taxon>Bacteria</taxon>
        <taxon>Bacillati</taxon>
        <taxon>Actinomycetota</taxon>
        <taxon>Actinomycetes</taxon>
        <taxon>Micromonosporales</taxon>
        <taxon>Micromonosporaceae</taxon>
        <taxon>Micromonospora</taxon>
    </lineage>
</organism>
<evidence type="ECO:0000313" key="2">
    <source>
        <dbReference type="Proteomes" id="UP000242415"/>
    </source>
</evidence>
<dbReference type="EMBL" id="FNPH01000001">
    <property type="protein sequence ID" value="SDX90170.1"/>
    <property type="molecule type" value="Genomic_DNA"/>
</dbReference>
<proteinExistence type="predicted"/>
<evidence type="ECO:0000313" key="1">
    <source>
        <dbReference type="EMBL" id="SDX90170.1"/>
    </source>
</evidence>
<dbReference type="Proteomes" id="UP000242415">
    <property type="component" value="Unassembled WGS sequence"/>
</dbReference>
<protein>
    <recommendedName>
        <fullName evidence="3">Tellurite resistance protein TerB</fullName>
    </recommendedName>
</protein>
<dbReference type="STRING" id="405436.SAMN05444365_1012"/>
<dbReference type="AlphaFoldDB" id="A0A1H3FGW3"/>
<gene>
    <name evidence="1" type="ORF">SAMN05444365_1012</name>
</gene>
<reference evidence="2" key="1">
    <citation type="submission" date="2016-10" db="EMBL/GenBank/DDBJ databases">
        <authorList>
            <person name="Varghese N."/>
            <person name="Submissions S."/>
        </authorList>
    </citation>
    <scope>NUCLEOTIDE SEQUENCE [LARGE SCALE GENOMIC DNA]</scope>
    <source>
        <strain evidence="2">DSM 45245</strain>
    </source>
</reference>